<reference evidence="15" key="1">
    <citation type="submission" date="2018-03" db="EMBL/GenBank/DDBJ databases">
        <title>Genome sequencing of Melaminivora sp. strain SC2-7.</title>
        <authorList>
            <person name="Kim S.-J."/>
            <person name="Heo J."/>
            <person name="Ahn J.-H."/>
            <person name="Kwon S.-W."/>
        </authorList>
    </citation>
    <scope>NUCLEOTIDE SEQUENCE [LARGE SCALE GENOMIC DNA]</scope>
    <source>
        <strain evidence="15">SC2-7</strain>
    </source>
</reference>
<comment type="function">
    <text evidence="7">Supplies octaprenyl diphosphate, the precursor for the side chain of the isoprenoid quinones ubiquinone and menaquinone.</text>
</comment>
<organism evidence="14 15">
    <name type="scientific">Pulveribacter suum</name>
    <dbReference type="NCBI Taxonomy" id="2116657"/>
    <lineage>
        <taxon>Bacteria</taxon>
        <taxon>Pseudomonadati</taxon>
        <taxon>Pseudomonadota</taxon>
        <taxon>Betaproteobacteria</taxon>
        <taxon>Burkholderiales</taxon>
        <taxon>Comamonadaceae</taxon>
        <taxon>Pulveribacter</taxon>
    </lineage>
</organism>
<evidence type="ECO:0000256" key="13">
    <source>
        <dbReference type="SAM" id="MobiDB-lite"/>
    </source>
</evidence>
<dbReference type="PANTHER" id="PTHR12001:SF69">
    <property type="entry name" value="ALL TRANS-POLYPRENYL-DIPHOSPHATE SYNTHASE PDSS1"/>
    <property type="match status" value="1"/>
</dbReference>
<evidence type="ECO:0000256" key="3">
    <source>
        <dbReference type="ARBA" id="ARBA00022679"/>
    </source>
</evidence>
<dbReference type="Pfam" id="PF00348">
    <property type="entry name" value="polyprenyl_synt"/>
    <property type="match status" value="1"/>
</dbReference>
<dbReference type="SFLD" id="SFLDS00005">
    <property type="entry name" value="Isoprenoid_Synthase_Type_I"/>
    <property type="match status" value="1"/>
</dbReference>
<dbReference type="EC" id="2.5.1.90" evidence="8"/>
<evidence type="ECO:0000256" key="11">
    <source>
        <dbReference type="ARBA" id="ARBA00083124"/>
    </source>
</evidence>
<dbReference type="EMBL" id="CP027792">
    <property type="protein sequence ID" value="AVP58637.1"/>
    <property type="molecule type" value="Genomic_DNA"/>
</dbReference>
<evidence type="ECO:0000256" key="10">
    <source>
        <dbReference type="ARBA" id="ARBA00079637"/>
    </source>
</evidence>
<dbReference type="GO" id="GO:0106350">
    <property type="term" value="F:all-trans-octaprenyl-diphosphate synthase activity"/>
    <property type="evidence" value="ECO:0007669"/>
    <property type="project" value="UniProtKB-EC"/>
</dbReference>
<dbReference type="InterPro" id="IPR008949">
    <property type="entry name" value="Isoprenoid_synthase_dom_sf"/>
</dbReference>
<dbReference type="OrthoDB" id="9805316at2"/>
<keyword evidence="3 12" id="KW-0808">Transferase</keyword>
<dbReference type="InterPro" id="IPR000092">
    <property type="entry name" value="Polyprenyl_synt"/>
</dbReference>
<evidence type="ECO:0000313" key="14">
    <source>
        <dbReference type="EMBL" id="AVP58637.1"/>
    </source>
</evidence>
<accession>A0A2P1NNP4</accession>
<evidence type="ECO:0000256" key="4">
    <source>
        <dbReference type="ARBA" id="ARBA00022723"/>
    </source>
</evidence>
<feature type="region of interest" description="Disordered" evidence="13">
    <location>
        <begin position="1"/>
        <end position="32"/>
    </location>
</feature>
<dbReference type="GO" id="GO:0008299">
    <property type="term" value="P:isoprenoid biosynthetic process"/>
    <property type="evidence" value="ECO:0007669"/>
    <property type="project" value="InterPro"/>
</dbReference>
<name>A0A2P1NNP4_9BURK</name>
<evidence type="ECO:0000256" key="7">
    <source>
        <dbReference type="ARBA" id="ARBA00055029"/>
    </source>
</evidence>
<dbReference type="CDD" id="cd00685">
    <property type="entry name" value="Trans_IPPS_HT"/>
    <property type="match status" value="1"/>
</dbReference>
<gene>
    <name evidence="14" type="ORF">C7H73_13825</name>
</gene>
<proteinExistence type="inferred from homology"/>
<dbReference type="SUPFAM" id="SSF48576">
    <property type="entry name" value="Terpenoid synthases"/>
    <property type="match status" value="1"/>
</dbReference>
<comment type="catalytic activity">
    <reaction evidence="6">
        <text>5 isopentenyl diphosphate + (2E,6E)-farnesyl diphosphate = all-trans-octaprenyl diphosphate + 5 diphosphate</text>
        <dbReference type="Rhea" id="RHEA:27798"/>
        <dbReference type="ChEBI" id="CHEBI:33019"/>
        <dbReference type="ChEBI" id="CHEBI:57711"/>
        <dbReference type="ChEBI" id="CHEBI:128769"/>
        <dbReference type="ChEBI" id="CHEBI:175763"/>
        <dbReference type="EC" id="2.5.1.90"/>
    </reaction>
</comment>
<keyword evidence="15" id="KW-1185">Reference proteome</keyword>
<sequence length="361" mass="38717">MPAPTCTPPWDDARSGRPHRRSYNRGFATNRPPTLAVHSPSTAAALALIAQDMQEVDKVIATRLQSSVPLVGQVARYIISAGGKRLRPALLLLVSGALGYQGVQRFNLAAVVEFIHTATLLHDDVVDESTLRRGRATANESFGNPASVLVGDFLYSRSFQMMVDTGNMRVMQVLADATNVIAEGEVQQLMNTHDASLDEAGYLEVIRSKTAKLFEASARLAALLSGSSADIEQACADYGQALGTAFQVIDDVLDYDGDAGEMGKNLGDDLREGKVTLPLIIAMQRGSAEQQQLLRRVIETGSTEDLPAVIAIIRETGALDATRHAAAAQAQQAIDAAHKLPVNSYSEGLLQLAAQLLDRRT</sequence>
<dbReference type="AlphaFoldDB" id="A0A2P1NNP4"/>
<evidence type="ECO:0000313" key="15">
    <source>
        <dbReference type="Proteomes" id="UP000241829"/>
    </source>
</evidence>
<evidence type="ECO:0000256" key="9">
    <source>
        <dbReference type="ARBA" id="ARBA00072473"/>
    </source>
</evidence>
<dbReference type="Proteomes" id="UP000241829">
    <property type="component" value="Chromosome"/>
</dbReference>
<keyword evidence="5" id="KW-0460">Magnesium</keyword>
<protein>
    <recommendedName>
        <fullName evidence="9">Octaprenyl diphosphate synthase</fullName>
        <ecNumber evidence="8">2.5.1.90</ecNumber>
    </recommendedName>
    <alternativeName>
        <fullName evidence="11">All-trans-octaprenyl-diphosphate synthase</fullName>
    </alternativeName>
    <alternativeName>
        <fullName evidence="10">Octaprenyl pyrophosphate synthase</fullName>
    </alternativeName>
</protein>
<evidence type="ECO:0000256" key="6">
    <source>
        <dbReference type="ARBA" id="ARBA00051506"/>
    </source>
</evidence>
<dbReference type="InterPro" id="IPR033749">
    <property type="entry name" value="Polyprenyl_synt_CS"/>
</dbReference>
<dbReference type="FunFam" id="1.10.600.10:FF:000002">
    <property type="entry name" value="Octaprenyl diphosphate synthase"/>
    <property type="match status" value="1"/>
</dbReference>
<dbReference type="PROSITE" id="PS00444">
    <property type="entry name" value="POLYPRENYL_SYNTHASE_2"/>
    <property type="match status" value="1"/>
</dbReference>
<evidence type="ECO:0000256" key="1">
    <source>
        <dbReference type="ARBA" id="ARBA00001946"/>
    </source>
</evidence>
<dbReference type="KEGG" id="melm:C7H73_13825"/>
<comment type="cofactor">
    <cofactor evidence="1">
        <name>Mg(2+)</name>
        <dbReference type="ChEBI" id="CHEBI:18420"/>
    </cofactor>
</comment>
<evidence type="ECO:0000256" key="8">
    <source>
        <dbReference type="ARBA" id="ARBA00066511"/>
    </source>
</evidence>
<evidence type="ECO:0000256" key="12">
    <source>
        <dbReference type="RuleBase" id="RU004466"/>
    </source>
</evidence>
<keyword evidence="4" id="KW-0479">Metal-binding</keyword>
<evidence type="ECO:0000256" key="2">
    <source>
        <dbReference type="ARBA" id="ARBA00006706"/>
    </source>
</evidence>
<evidence type="ECO:0000256" key="5">
    <source>
        <dbReference type="ARBA" id="ARBA00022842"/>
    </source>
</evidence>
<dbReference type="PROSITE" id="PS00723">
    <property type="entry name" value="POLYPRENYL_SYNTHASE_1"/>
    <property type="match status" value="1"/>
</dbReference>
<dbReference type="Gene3D" id="1.10.600.10">
    <property type="entry name" value="Farnesyl Diphosphate Synthase"/>
    <property type="match status" value="1"/>
</dbReference>
<dbReference type="PANTHER" id="PTHR12001">
    <property type="entry name" value="GERANYLGERANYL PYROPHOSPHATE SYNTHASE"/>
    <property type="match status" value="1"/>
</dbReference>
<comment type="similarity">
    <text evidence="2 12">Belongs to the FPP/GGPP synthase family.</text>
</comment>
<dbReference type="GO" id="GO:0046872">
    <property type="term" value="F:metal ion binding"/>
    <property type="evidence" value="ECO:0007669"/>
    <property type="project" value="UniProtKB-KW"/>
</dbReference>